<feature type="transmembrane region" description="Helical" evidence="1">
    <location>
        <begin position="175"/>
        <end position="195"/>
    </location>
</feature>
<feature type="transmembrane region" description="Helical" evidence="1">
    <location>
        <begin position="91"/>
        <end position="110"/>
    </location>
</feature>
<dbReference type="EMBL" id="JAZHOF010000003">
    <property type="protein sequence ID" value="MEJ8571200.1"/>
    <property type="molecule type" value="Genomic_DNA"/>
</dbReference>
<dbReference type="Pfam" id="PF04955">
    <property type="entry name" value="HupE_UreJ"/>
    <property type="match status" value="1"/>
</dbReference>
<feature type="transmembrane region" description="Helical" evidence="1">
    <location>
        <begin position="33"/>
        <end position="53"/>
    </location>
</feature>
<feature type="signal peptide" evidence="2">
    <location>
        <begin position="1"/>
        <end position="23"/>
    </location>
</feature>
<evidence type="ECO:0000313" key="3">
    <source>
        <dbReference type="EMBL" id="MEJ8571200.1"/>
    </source>
</evidence>
<feature type="transmembrane region" description="Helical" evidence="1">
    <location>
        <begin position="65"/>
        <end position="85"/>
    </location>
</feature>
<evidence type="ECO:0000313" key="4">
    <source>
        <dbReference type="Proteomes" id="UP001378188"/>
    </source>
</evidence>
<feature type="transmembrane region" description="Helical" evidence="1">
    <location>
        <begin position="144"/>
        <end position="168"/>
    </location>
</feature>
<name>A0AAW9RQM3_9HYPH</name>
<dbReference type="InterPro" id="IPR007038">
    <property type="entry name" value="HupE_UreJ"/>
</dbReference>
<keyword evidence="1" id="KW-0472">Membrane</keyword>
<keyword evidence="4" id="KW-1185">Reference proteome</keyword>
<dbReference type="PIRSF" id="PIRSF016919">
    <property type="entry name" value="HupE_UreJ"/>
    <property type="match status" value="1"/>
</dbReference>
<sequence>MVRTLLLSFFVIAISLAPEVANAHTGTGMSGGFVSGFAHPILGWDHVVAMVAVGMWGAFLGAPAIWLLPIVFPLVMAIGTVMGIAGVPIPGIETGIAASAIVLGLLILLAIRLPLWIACIIVGGFAIFHGYAHGTELPQSANPLAFIIGFVLATGMLHLIGIAFGLLLRWPAGKYAVRTAGGLISLFGLGFLFGFA</sequence>
<protein>
    <submittedName>
        <fullName evidence="3">HupE/UreJ family protein</fullName>
    </submittedName>
</protein>
<evidence type="ECO:0000256" key="2">
    <source>
        <dbReference type="SAM" id="SignalP"/>
    </source>
</evidence>
<gene>
    <name evidence="3" type="ORF">V3328_06930</name>
</gene>
<comment type="caution">
    <text evidence="3">The sequence shown here is derived from an EMBL/GenBank/DDBJ whole genome shotgun (WGS) entry which is preliminary data.</text>
</comment>
<keyword evidence="2" id="KW-0732">Signal</keyword>
<keyword evidence="1" id="KW-1133">Transmembrane helix</keyword>
<organism evidence="3 4">
    <name type="scientific">Microbaculum marinum</name>
    <dbReference type="NCBI Taxonomy" id="1764581"/>
    <lineage>
        <taxon>Bacteria</taxon>
        <taxon>Pseudomonadati</taxon>
        <taxon>Pseudomonadota</taxon>
        <taxon>Alphaproteobacteria</taxon>
        <taxon>Hyphomicrobiales</taxon>
        <taxon>Tepidamorphaceae</taxon>
        <taxon>Microbaculum</taxon>
    </lineage>
</organism>
<dbReference type="AlphaFoldDB" id="A0AAW9RQM3"/>
<feature type="transmembrane region" description="Helical" evidence="1">
    <location>
        <begin position="115"/>
        <end position="132"/>
    </location>
</feature>
<proteinExistence type="predicted"/>
<keyword evidence="1" id="KW-0812">Transmembrane</keyword>
<feature type="chain" id="PRO_5043522020" evidence="2">
    <location>
        <begin position="24"/>
        <end position="196"/>
    </location>
</feature>
<evidence type="ECO:0000256" key="1">
    <source>
        <dbReference type="SAM" id="Phobius"/>
    </source>
</evidence>
<dbReference type="Proteomes" id="UP001378188">
    <property type="component" value="Unassembled WGS sequence"/>
</dbReference>
<accession>A0AAW9RQM3</accession>
<reference evidence="3 4" key="1">
    <citation type="submission" date="2024-02" db="EMBL/GenBank/DDBJ databases">
        <title>Genome analysis and characterization of Microbaculum marinisediminis sp. nov., isolated from marine sediment.</title>
        <authorList>
            <person name="Du Z.-J."/>
            <person name="Ye Y.-Q."/>
            <person name="Zhang Z.-R."/>
            <person name="Yuan S.-M."/>
            <person name="Zhang X.-Y."/>
        </authorList>
    </citation>
    <scope>NUCLEOTIDE SEQUENCE [LARGE SCALE GENOMIC DNA]</scope>
    <source>
        <strain evidence="3 4">SDUM1044001</strain>
    </source>
</reference>